<name>A0A6V8MEA8_9BACT</name>
<accession>A0A6V8MEA8</accession>
<dbReference type="AlphaFoldDB" id="A0A6V8MEA8"/>
<reference evidence="2" key="1">
    <citation type="submission" date="2020-06" db="EMBL/GenBank/DDBJ databases">
        <title>Draft genomic sequence of Geomonas sp. Red330.</title>
        <authorList>
            <person name="Itoh H."/>
            <person name="Zhenxing X."/>
            <person name="Ushijima N."/>
            <person name="Masuda Y."/>
            <person name="Shiratori Y."/>
            <person name="Senoo K."/>
        </authorList>
    </citation>
    <scope>NUCLEOTIDE SEQUENCE [LARGE SCALE GENOMIC DNA]</scope>
    <source>
        <strain evidence="2">Red330</strain>
    </source>
</reference>
<comment type="caution">
    <text evidence="1">The sequence shown here is derived from an EMBL/GenBank/DDBJ whole genome shotgun (WGS) entry which is preliminary data.</text>
</comment>
<dbReference type="EMBL" id="BLXX01000001">
    <property type="protein sequence ID" value="GFO58326.1"/>
    <property type="molecule type" value="Genomic_DNA"/>
</dbReference>
<proteinExistence type="predicted"/>
<evidence type="ECO:0000313" key="1">
    <source>
        <dbReference type="EMBL" id="GFO58326.1"/>
    </source>
</evidence>
<sequence length="87" mass="9574">MFALFHFSKVFPFVHPYLFPVQSKEAAPAQGDAVPCSPTSCAQGPENGAAAGLFLQGRRLKSLYRRRQLTQRHHAVTHSGALRPAGW</sequence>
<dbReference type="Proteomes" id="UP000556026">
    <property type="component" value="Unassembled WGS sequence"/>
</dbReference>
<evidence type="ECO:0000313" key="2">
    <source>
        <dbReference type="Proteomes" id="UP000556026"/>
    </source>
</evidence>
<organism evidence="1 2">
    <name type="scientific">Geomonas silvestris</name>
    <dbReference type="NCBI Taxonomy" id="2740184"/>
    <lineage>
        <taxon>Bacteria</taxon>
        <taxon>Pseudomonadati</taxon>
        <taxon>Thermodesulfobacteriota</taxon>
        <taxon>Desulfuromonadia</taxon>
        <taxon>Geobacterales</taxon>
        <taxon>Geobacteraceae</taxon>
        <taxon>Geomonas</taxon>
    </lineage>
</organism>
<gene>
    <name evidence="1" type="ORF">GMST_06510</name>
</gene>
<keyword evidence="2" id="KW-1185">Reference proteome</keyword>
<dbReference type="RefSeq" id="WP_183353169.1">
    <property type="nucleotide sequence ID" value="NZ_BLXX01000001.1"/>
</dbReference>
<protein>
    <submittedName>
        <fullName evidence="1">Uncharacterized protein</fullName>
    </submittedName>
</protein>